<reference evidence="8" key="1">
    <citation type="journal article" date="2019" name="Int. J. Syst. Evol. Microbiol.">
        <title>The Global Catalogue of Microorganisms (GCM) 10K type strain sequencing project: providing services to taxonomists for standard genome sequencing and annotation.</title>
        <authorList>
            <consortium name="The Broad Institute Genomics Platform"/>
            <consortium name="The Broad Institute Genome Sequencing Center for Infectious Disease"/>
            <person name="Wu L."/>
            <person name="Ma J."/>
        </authorList>
    </citation>
    <scope>NUCLEOTIDE SEQUENCE [LARGE SCALE GENOMIC DNA]</scope>
    <source>
        <strain evidence="8">JCM 17664</strain>
    </source>
</reference>
<dbReference type="CDD" id="cd02932">
    <property type="entry name" value="OYE_YqiM_FMN"/>
    <property type="match status" value="1"/>
</dbReference>
<organism evidence="7 8">
    <name type="scientific">Compostibacter hankyongensis</name>
    <dbReference type="NCBI Taxonomy" id="1007089"/>
    <lineage>
        <taxon>Bacteria</taxon>
        <taxon>Pseudomonadati</taxon>
        <taxon>Bacteroidota</taxon>
        <taxon>Chitinophagia</taxon>
        <taxon>Chitinophagales</taxon>
        <taxon>Chitinophagaceae</taxon>
        <taxon>Compostibacter</taxon>
    </lineage>
</organism>
<evidence type="ECO:0000256" key="3">
    <source>
        <dbReference type="ARBA" id="ARBA00022643"/>
    </source>
</evidence>
<dbReference type="RefSeq" id="WP_344978003.1">
    <property type="nucleotide sequence ID" value="NZ_BAABFN010000002.1"/>
</dbReference>
<keyword evidence="2" id="KW-0285">Flavoprotein</keyword>
<evidence type="ECO:0000259" key="6">
    <source>
        <dbReference type="Pfam" id="PF00724"/>
    </source>
</evidence>
<evidence type="ECO:0000256" key="4">
    <source>
        <dbReference type="ARBA" id="ARBA00022857"/>
    </source>
</evidence>
<keyword evidence="3" id="KW-0288">FMN</keyword>
<comment type="cofactor">
    <cofactor evidence="1">
        <name>FMN</name>
        <dbReference type="ChEBI" id="CHEBI:58210"/>
    </cofactor>
</comment>
<evidence type="ECO:0000256" key="1">
    <source>
        <dbReference type="ARBA" id="ARBA00001917"/>
    </source>
</evidence>
<dbReference type="Gene3D" id="3.20.20.70">
    <property type="entry name" value="Aldolase class I"/>
    <property type="match status" value="1"/>
</dbReference>
<comment type="caution">
    <text evidence="7">The sequence shown here is derived from an EMBL/GenBank/DDBJ whole genome shotgun (WGS) entry which is preliminary data.</text>
</comment>
<sequence>MASLFDPLTLRSITFRNRIAVSPMCQYSSEDGFANDWHVVHLGSRAVGGAGLVMTEASAVSPAGRITPGDLGIYRDEHVPVLKRITGFIASQGSVPGIQLAHAGRKASCATPWQGGNQLSEAEGGWQPLAPSPLAFRGEDRLPAALSEGQIAAVISDFAAAALRAREAGFKVIELHAAHGYLIHQFYSPLSNRRTDQYGGNLENRCRLPVEIARAVRAVWPEELPLFVRISATDWTDEGWTPEDSVFLAKKLQAEGVDLIDCSSGGNAPVRIPLGPGYQVPFAEKLKREAGMATGAVGLITDARQAQDIIAADKADLVLLARQMLRDPYFPLHAAQELGQEISWPVQYERAKPHRN</sequence>
<accession>A0ABP8FPZ7</accession>
<gene>
    <name evidence="7" type="ORF">GCM10023143_15840</name>
</gene>
<keyword evidence="4" id="KW-0521">NADP</keyword>
<dbReference type="SUPFAM" id="SSF51395">
    <property type="entry name" value="FMN-linked oxidoreductases"/>
    <property type="match status" value="1"/>
</dbReference>
<dbReference type="InterPro" id="IPR013785">
    <property type="entry name" value="Aldolase_TIM"/>
</dbReference>
<dbReference type="Pfam" id="PF00724">
    <property type="entry name" value="Oxidored_FMN"/>
    <property type="match status" value="1"/>
</dbReference>
<dbReference type="Proteomes" id="UP001501207">
    <property type="component" value="Unassembled WGS sequence"/>
</dbReference>
<dbReference type="PANTHER" id="PTHR43303">
    <property type="entry name" value="NADPH DEHYDROGENASE C23G7.10C-RELATED"/>
    <property type="match status" value="1"/>
</dbReference>
<dbReference type="EMBL" id="BAABFN010000002">
    <property type="protein sequence ID" value="GAA4308479.1"/>
    <property type="molecule type" value="Genomic_DNA"/>
</dbReference>
<dbReference type="InterPro" id="IPR044152">
    <property type="entry name" value="YqjM-like"/>
</dbReference>
<keyword evidence="8" id="KW-1185">Reference proteome</keyword>
<evidence type="ECO:0000313" key="7">
    <source>
        <dbReference type="EMBL" id="GAA4308479.1"/>
    </source>
</evidence>
<feature type="domain" description="NADH:flavin oxidoreductase/NADH oxidase N-terminal" evidence="6">
    <location>
        <begin position="3"/>
        <end position="339"/>
    </location>
</feature>
<evidence type="ECO:0000313" key="8">
    <source>
        <dbReference type="Proteomes" id="UP001501207"/>
    </source>
</evidence>
<keyword evidence="5" id="KW-0560">Oxidoreductase</keyword>
<protein>
    <submittedName>
        <fullName evidence="7">NADH:flavin oxidoreductase/NADH oxidase</fullName>
    </submittedName>
</protein>
<proteinExistence type="predicted"/>
<evidence type="ECO:0000256" key="2">
    <source>
        <dbReference type="ARBA" id="ARBA00022630"/>
    </source>
</evidence>
<dbReference type="PANTHER" id="PTHR43303:SF4">
    <property type="entry name" value="NADPH DEHYDROGENASE C23G7.10C-RELATED"/>
    <property type="match status" value="1"/>
</dbReference>
<dbReference type="InterPro" id="IPR001155">
    <property type="entry name" value="OxRdtase_FMN_N"/>
</dbReference>
<evidence type="ECO:0000256" key="5">
    <source>
        <dbReference type="ARBA" id="ARBA00023002"/>
    </source>
</evidence>
<name>A0ABP8FPZ7_9BACT</name>